<dbReference type="InterPro" id="IPR002035">
    <property type="entry name" value="VWF_A"/>
</dbReference>
<dbReference type="SUPFAM" id="SSF53300">
    <property type="entry name" value="vWA-like"/>
    <property type="match status" value="1"/>
</dbReference>
<evidence type="ECO:0000313" key="5">
    <source>
        <dbReference type="Proteomes" id="UP000534286"/>
    </source>
</evidence>
<keyword evidence="2" id="KW-0472">Membrane</keyword>
<feature type="region of interest" description="Disordered" evidence="1">
    <location>
        <begin position="17"/>
        <end position="40"/>
    </location>
</feature>
<evidence type="ECO:0000256" key="2">
    <source>
        <dbReference type="SAM" id="Phobius"/>
    </source>
</evidence>
<gene>
    <name evidence="4" type="ORF">FHR32_000999</name>
</gene>
<name>A0A7W7RR61_9ACTN</name>
<evidence type="ECO:0000256" key="1">
    <source>
        <dbReference type="SAM" id="MobiDB-lite"/>
    </source>
</evidence>
<dbReference type="Proteomes" id="UP000534286">
    <property type="component" value="Unassembled WGS sequence"/>
</dbReference>
<dbReference type="SUPFAM" id="SSF53850">
    <property type="entry name" value="Periplasmic binding protein-like II"/>
    <property type="match status" value="1"/>
</dbReference>
<reference evidence="4 5" key="1">
    <citation type="submission" date="2020-08" db="EMBL/GenBank/DDBJ databases">
        <title>Sequencing the genomes of 1000 actinobacteria strains.</title>
        <authorList>
            <person name="Klenk H.-P."/>
        </authorList>
    </citation>
    <scope>NUCLEOTIDE SEQUENCE [LARGE SCALE GENOMIC DNA]</scope>
    <source>
        <strain evidence="4 5">DSM 43023</strain>
    </source>
</reference>
<dbReference type="PROSITE" id="PS50234">
    <property type="entry name" value="VWFA"/>
    <property type="match status" value="1"/>
</dbReference>
<keyword evidence="5" id="KW-1185">Reference proteome</keyword>
<dbReference type="Gene3D" id="3.40.50.410">
    <property type="entry name" value="von Willebrand factor, type A domain"/>
    <property type="match status" value="1"/>
</dbReference>
<accession>A0A7W7RR61</accession>
<comment type="caution">
    <text evidence="4">The sequence shown here is derived from an EMBL/GenBank/DDBJ whole genome shotgun (WGS) entry which is preliminary data.</text>
</comment>
<dbReference type="InterPro" id="IPR036465">
    <property type="entry name" value="vWFA_dom_sf"/>
</dbReference>
<feature type="domain" description="VWFA" evidence="3">
    <location>
        <begin position="392"/>
        <end position="594"/>
    </location>
</feature>
<keyword evidence="2" id="KW-0812">Transmembrane</keyword>
<protein>
    <recommendedName>
        <fullName evidence="3">VWFA domain-containing protein</fullName>
    </recommendedName>
</protein>
<dbReference type="SMART" id="SM00327">
    <property type="entry name" value="VWA"/>
    <property type="match status" value="1"/>
</dbReference>
<dbReference type="Pfam" id="PF13531">
    <property type="entry name" value="SBP_bac_11"/>
    <property type="match status" value="1"/>
</dbReference>
<dbReference type="RefSeq" id="WP_312882010.1">
    <property type="nucleotide sequence ID" value="NZ_BAABEK010000052.1"/>
</dbReference>
<feature type="transmembrane region" description="Helical" evidence="2">
    <location>
        <begin position="45"/>
        <end position="67"/>
    </location>
</feature>
<evidence type="ECO:0000313" key="4">
    <source>
        <dbReference type="EMBL" id="MBB4936694.1"/>
    </source>
</evidence>
<keyword evidence="2" id="KW-1133">Transmembrane helix</keyword>
<sequence>MTRWLQDIETEEGIVGGRHRTDELDDGYTSYQEAPRRRRNGPGKVLVPLAGSVALAVLLGVAAFVIINRDRGCAGDEVALRVTASPDIQPAVSQIADRFNKARHDTGGGCATVTVTKGVPATVASGLAGGKAAAMDMWIPDSTLWVTNLRTKNPEVPAPGASVAQSPIVMVASGSVVPNLRKSFGAASWDGMINAANVANVEGPGRKVRVLALDPSFNAAGLGALLAAAGVATSSGVGQEQLVGALKTLSGSAVRDQDALLASLGVKGSRAPLGVASEQGVWAFNTVKKPEVPAVPLYPAEGTLNLDYPVVITAKTAAARKAAEAFQQEFATGAAQKTLHDQGFRTPDGKGGKAVSDAGGFQAKAPRALKMPDAKTVAGMSQSWSRLNLGTRLLALLDVSGTMALPVPGTGSDRMRVISKIAVEGMRLFPAKSEIGVWEYSTHLTADGQDFRKTVPVGPLTENIGGVLRKDLLVQKFSAIQAKPTGDTGLNDTLKAAYGQMTKEYQGDKINTVLILTDGAGNDDPDGGVSNEEMLRYLKKTYNPEKPVSILLIAFGPEAAKGKKQMDALAKATGGEAFIATDILQVRKFFLKGMERRLCAPNC</sequence>
<dbReference type="AlphaFoldDB" id="A0A7W7RR61"/>
<evidence type="ECO:0000259" key="3">
    <source>
        <dbReference type="PROSITE" id="PS50234"/>
    </source>
</evidence>
<dbReference type="EMBL" id="JACHJU010000001">
    <property type="protein sequence ID" value="MBB4936694.1"/>
    <property type="molecule type" value="Genomic_DNA"/>
</dbReference>
<organism evidence="4 5">
    <name type="scientific">Streptosporangium album</name>
    <dbReference type="NCBI Taxonomy" id="47479"/>
    <lineage>
        <taxon>Bacteria</taxon>
        <taxon>Bacillati</taxon>
        <taxon>Actinomycetota</taxon>
        <taxon>Actinomycetes</taxon>
        <taxon>Streptosporangiales</taxon>
        <taxon>Streptosporangiaceae</taxon>
        <taxon>Streptosporangium</taxon>
    </lineage>
</organism>
<proteinExistence type="predicted"/>